<dbReference type="Pfam" id="PF00190">
    <property type="entry name" value="Cupin_1"/>
    <property type="match status" value="1"/>
</dbReference>
<organism evidence="3 4">
    <name type="scientific">Hibiscus syriacus</name>
    <name type="common">Rose of Sharon</name>
    <dbReference type="NCBI Taxonomy" id="106335"/>
    <lineage>
        <taxon>Eukaryota</taxon>
        <taxon>Viridiplantae</taxon>
        <taxon>Streptophyta</taxon>
        <taxon>Embryophyta</taxon>
        <taxon>Tracheophyta</taxon>
        <taxon>Spermatophyta</taxon>
        <taxon>Magnoliopsida</taxon>
        <taxon>eudicotyledons</taxon>
        <taxon>Gunneridae</taxon>
        <taxon>Pentapetalae</taxon>
        <taxon>rosids</taxon>
        <taxon>malvids</taxon>
        <taxon>Malvales</taxon>
        <taxon>Malvaceae</taxon>
        <taxon>Malvoideae</taxon>
        <taxon>Hibiscus</taxon>
    </lineage>
</organism>
<dbReference type="InterPro" id="IPR014710">
    <property type="entry name" value="RmlC-like_jellyroll"/>
</dbReference>
<evidence type="ECO:0000256" key="1">
    <source>
        <dbReference type="ARBA" id="ARBA00022729"/>
    </source>
</evidence>
<dbReference type="SUPFAM" id="SSF51182">
    <property type="entry name" value="RmlC-like cupins"/>
    <property type="match status" value="1"/>
</dbReference>
<evidence type="ECO:0000313" key="4">
    <source>
        <dbReference type="Proteomes" id="UP000436088"/>
    </source>
</evidence>
<sequence>MFVNDKFCKDPQACQSRRFLLFGPQHGQKHIQSSGSTVTPTTVAQILGLNTLGISLVRIAYAPNGGLTPPHTHPYPRATELLLVVEGTLSIGFVTSNPENRLNTSHHLTSRIIRTKKYFYISPQQFFHQLISPPPRSCTTCACNLAACNPMKRLLPNLNPQG</sequence>
<reference evidence="3" key="1">
    <citation type="submission" date="2019-09" db="EMBL/GenBank/DDBJ databases">
        <title>Draft genome information of white flower Hibiscus syriacus.</title>
        <authorList>
            <person name="Kim Y.-M."/>
        </authorList>
    </citation>
    <scope>NUCLEOTIDE SEQUENCE [LARGE SCALE GENOMIC DNA]</scope>
    <source>
        <strain evidence="3">YM2019G1</strain>
    </source>
</reference>
<keyword evidence="4" id="KW-1185">Reference proteome</keyword>
<feature type="domain" description="Cupin type-1" evidence="2">
    <location>
        <begin position="29"/>
        <end position="102"/>
    </location>
</feature>
<comment type="caution">
    <text evidence="3">The sequence shown here is derived from an EMBL/GenBank/DDBJ whole genome shotgun (WGS) entry which is preliminary data.</text>
</comment>
<protein>
    <submittedName>
        <fullName evidence="3">Germin-like protein subfamily 1 member 14</fullName>
    </submittedName>
</protein>
<gene>
    <name evidence="3" type="ORF">F3Y22_tig00113096pilonHSYRG00235</name>
</gene>
<evidence type="ECO:0000313" key="3">
    <source>
        <dbReference type="EMBL" id="KAE8663184.1"/>
    </source>
</evidence>
<dbReference type="AlphaFoldDB" id="A0A6A2Y415"/>
<dbReference type="PANTHER" id="PTHR31238">
    <property type="entry name" value="GERMIN-LIKE PROTEIN SUBFAMILY 3 MEMBER 3"/>
    <property type="match status" value="1"/>
</dbReference>
<dbReference type="Proteomes" id="UP000436088">
    <property type="component" value="Unassembled WGS sequence"/>
</dbReference>
<dbReference type="InterPro" id="IPR011051">
    <property type="entry name" value="RmlC_Cupin_sf"/>
</dbReference>
<name>A0A6A2Y415_HIBSY</name>
<keyword evidence="1" id="KW-0732">Signal</keyword>
<dbReference type="EMBL" id="VEPZ02001689">
    <property type="protein sequence ID" value="KAE8663184.1"/>
    <property type="molecule type" value="Genomic_DNA"/>
</dbReference>
<accession>A0A6A2Y415</accession>
<proteinExistence type="predicted"/>
<evidence type="ECO:0000259" key="2">
    <source>
        <dbReference type="Pfam" id="PF00190"/>
    </source>
</evidence>
<dbReference type="InterPro" id="IPR006045">
    <property type="entry name" value="Cupin_1"/>
</dbReference>
<dbReference type="Gene3D" id="2.60.120.10">
    <property type="entry name" value="Jelly Rolls"/>
    <property type="match status" value="1"/>
</dbReference>